<keyword evidence="1" id="KW-0812">Transmembrane</keyword>
<feature type="transmembrane region" description="Helical" evidence="1">
    <location>
        <begin position="39"/>
        <end position="60"/>
    </location>
</feature>
<accession>A0ABV3TS78</accession>
<protein>
    <submittedName>
        <fullName evidence="2">Uncharacterized protein</fullName>
    </submittedName>
</protein>
<keyword evidence="1" id="KW-0472">Membrane</keyword>
<dbReference type="Proteomes" id="UP001557484">
    <property type="component" value="Unassembled WGS sequence"/>
</dbReference>
<comment type="caution">
    <text evidence="2">The sequence shown here is derived from an EMBL/GenBank/DDBJ whole genome shotgun (WGS) entry which is preliminary data.</text>
</comment>
<sequence length="62" mass="6195">MSAANAFGFYDARCCLKPEVCGSSIELGMTGALGMTGGFTGMTVGFAGMTVGFTGMTVGLRG</sequence>
<dbReference type="RefSeq" id="WP_368374525.1">
    <property type="nucleotide sequence ID" value="NZ_JBFRYB010000001.1"/>
</dbReference>
<reference evidence="2 3" key="1">
    <citation type="journal article" date="2011" name="Int. J. Syst. Evol. Microbiol.">
        <title>Zhongshania antarctica gen. nov., sp. nov. and Zhongshania guokunii sp. nov., gammaproteobacteria respectively isolated from coastal attached (fast) ice and surface seawater of the Antarctic.</title>
        <authorList>
            <person name="Li H.J."/>
            <person name="Zhang X.Y."/>
            <person name="Chen C.X."/>
            <person name="Zhang Y.J."/>
            <person name="Gao Z.M."/>
            <person name="Yu Y."/>
            <person name="Chen X.L."/>
            <person name="Chen B."/>
            <person name="Zhang Y.Z."/>
        </authorList>
    </citation>
    <scope>NUCLEOTIDE SEQUENCE [LARGE SCALE GENOMIC DNA]</scope>
    <source>
        <strain evidence="2 3">R06B22</strain>
    </source>
</reference>
<evidence type="ECO:0000313" key="2">
    <source>
        <dbReference type="EMBL" id="MEX1664402.1"/>
    </source>
</evidence>
<keyword evidence="1" id="KW-1133">Transmembrane helix</keyword>
<dbReference type="EMBL" id="JBFRYB010000001">
    <property type="protein sequence ID" value="MEX1664402.1"/>
    <property type="molecule type" value="Genomic_DNA"/>
</dbReference>
<proteinExistence type="predicted"/>
<evidence type="ECO:0000256" key="1">
    <source>
        <dbReference type="SAM" id="Phobius"/>
    </source>
</evidence>
<keyword evidence="3" id="KW-1185">Reference proteome</keyword>
<name>A0ABV3TS78_9GAMM</name>
<evidence type="ECO:0000313" key="3">
    <source>
        <dbReference type="Proteomes" id="UP001557484"/>
    </source>
</evidence>
<organism evidence="2 3">
    <name type="scientific">Zhongshania arctica</name>
    <dbReference type="NCBI Taxonomy" id="3238302"/>
    <lineage>
        <taxon>Bacteria</taxon>
        <taxon>Pseudomonadati</taxon>
        <taxon>Pseudomonadota</taxon>
        <taxon>Gammaproteobacteria</taxon>
        <taxon>Cellvibrionales</taxon>
        <taxon>Spongiibacteraceae</taxon>
        <taxon>Zhongshania</taxon>
    </lineage>
</organism>
<gene>
    <name evidence="2" type="ORF">AB4875_02815</name>
</gene>